<proteinExistence type="predicted"/>
<dbReference type="SUPFAM" id="SSF103190">
    <property type="entry name" value="Sensory domain-like"/>
    <property type="match status" value="1"/>
</dbReference>
<dbReference type="GO" id="GO:0000155">
    <property type="term" value="F:phosphorelay sensor kinase activity"/>
    <property type="evidence" value="ECO:0007669"/>
    <property type="project" value="InterPro"/>
</dbReference>
<evidence type="ECO:0000256" key="3">
    <source>
        <dbReference type="ARBA" id="ARBA00012438"/>
    </source>
</evidence>
<reference evidence="17 18" key="1">
    <citation type="submission" date="2020-08" db="EMBL/GenBank/DDBJ databases">
        <title>Acidobacteriota in marine sediments use diverse sulfur dissimilation pathways.</title>
        <authorList>
            <person name="Wasmund K."/>
        </authorList>
    </citation>
    <scope>NUCLEOTIDE SEQUENCE [LARGE SCALE GENOMIC DNA]</scope>
    <source>
        <strain evidence="17">MAG AM3-A</strain>
    </source>
</reference>
<comment type="caution">
    <text evidence="17">The sequence shown here is derived from an EMBL/GenBank/DDBJ whole genome shotgun (WGS) entry which is preliminary data.</text>
</comment>
<evidence type="ECO:0000259" key="16">
    <source>
        <dbReference type="PROSITE" id="PS50885"/>
    </source>
</evidence>
<dbReference type="Gene3D" id="6.10.340.10">
    <property type="match status" value="1"/>
</dbReference>
<keyword evidence="7 14" id="KW-0812">Transmembrane</keyword>
<dbReference type="Gene3D" id="1.10.287.130">
    <property type="match status" value="1"/>
</dbReference>
<organism evidence="17 18">
    <name type="scientific">Candidatus Sulfomarinibacter kjeldsenii</name>
    <dbReference type="NCBI Taxonomy" id="2885994"/>
    <lineage>
        <taxon>Bacteria</taxon>
        <taxon>Pseudomonadati</taxon>
        <taxon>Acidobacteriota</taxon>
        <taxon>Thermoanaerobaculia</taxon>
        <taxon>Thermoanaerobaculales</taxon>
        <taxon>Candidatus Sulfomarinibacteraceae</taxon>
        <taxon>Candidatus Sulfomarinibacter</taxon>
    </lineage>
</organism>
<evidence type="ECO:0000256" key="14">
    <source>
        <dbReference type="SAM" id="Phobius"/>
    </source>
</evidence>
<dbReference type="Pfam" id="PF02518">
    <property type="entry name" value="HATPase_c"/>
    <property type="match status" value="1"/>
</dbReference>
<evidence type="ECO:0000256" key="5">
    <source>
        <dbReference type="ARBA" id="ARBA00022553"/>
    </source>
</evidence>
<feature type="domain" description="HAMP" evidence="16">
    <location>
        <begin position="197"/>
        <end position="249"/>
    </location>
</feature>
<keyword evidence="4" id="KW-1003">Cell membrane</keyword>
<dbReference type="SMART" id="SM00304">
    <property type="entry name" value="HAMP"/>
    <property type="match status" value="1"/>
</dbReference>
<dbReference type="InterPro" id="IPR005467">
    <property type="entry name" value="His_kinase_dom"/>
</dbReference>
<evidence type="ECO:0000256" key="13">
    <source>
        <dbReference type="SAM" id="Coils"/>
    </source>
</evidence>
<keyword evidence="6" id="KW-0808">Transferase</keyword>
<dbReference type="EC" id="2.7.13.3" evidence="3"/>
<evidence type="ECO:0000256" key="11">
    <source>
        <dbReference type="ARBA" id="ARBA00022989"/>
    </source>
</evidence>
<feature type="coiled-coil region" evidence="13">
    <location>
        <begin position="230"/>
        <end position="264"/>
    </location>
</feature>
<evidence type="ECO:0000256" key="2">
    <source>
        <dbReference type="ARBA" id="ARBA00004651"/>
    </source>
</evidence>
<keyword evidence="14" id="KW-0472">Membrane</keyword>
<comment type="subcellular location">
    <subcellularLocation>
        <location evidence="2">Cell membrane</location>
        <topology evidence="2">Multi-pass membrane protein</topology>
    </subcellularLocation>
</comment>
<sequence length="491" mass="54018">MQIKLGLRIRFFLYSNTLIVVTMALVAVLGAMYQRRTLFDAIVGRGRSIVESMAVPITYVEGEANVGAGEGGLIERYVAEVMARNQDLMRYVVVTDKTGVVTHSSRPEMVGWSFDRAFAPTDMASEPRADERLDVNDEDVLEVRSALVDEDDFLGTLAVGFSLEPIERQVRDVAGKAALVALILMLGNSIMTALYVETLIRPILNLNETMKRAGEGNLTVRAPTRHGDEVAELSDVFNRMMAELETAREREELQRAQLAQTEKMVAVGTLAAGVAHEVNNPLAGVLASIENMRDHPDDEEMRDRYLQLIADGLRRIERTVANLLNFSRPREIKLERTSINHNLRHVVELVGYQLRAAGVEVEMDLDSDPAAVEADHFQMEQLFLNLVLNALDAMRDGGTLSLRTRVRGGKVIAEVRDTGHGIPAEVRERIFDPFYTTREIGEGTGLGLAVSGSIVAAHGGRIELETSVGRGTTFRVIMTAMADDGSEGEVG</sequence>
<dbReference type="EMBL" id="JACXWA010000088">
    <property type="protein sequence ID" value="MBD3870786.1"/>
    <property type="molecule type" value="Genomic_DNA"/>
</dbReference>
<evidence type="ECO:0000256" key="9">
    <source>
        <dbReference type="ARBA" id="ARBA00022777"/>
    </source>
</evidence>
<dbReference type="InterPro" id="IPR004358">
    <property type="entry name" value="Sig_transdc_His_kin-like_C"/>
</dbReference>
<evidence type="ECO:0000256" key="1">
    <source>
        <dbReference type="ARBA" id="ARBA00000085"/>
    </source>
</evidence>
<dbReference type="Pfam" id="PF00672">
    <property type="entry name" value="HAMP"/>
    <property type="match status" value="1"/>
</dbReference>
<dbReference type="CDD" id="cd06225">
    <property type="entry name" value="HAMP"/>
    <property type="match status" value="1"/>
</dbReference>
<evidence type="ECO:0000256" key="7">
    <source>
        <dbReference type="ARBA" id="ARBA00022692"/>
    </source>
</evidence>
<dbReference type="SUPFAM" id="SSF158472">
    <property type="entry name" value="HAMP domain-like"/>
    <property type="match status" value="1"/>
</dbReference>
<keyword evidence="13" id="KW-0175">Coiled coil</keyword>
<keyword evidence="9" id="KW-0418">Kinase</keyword>
<evidence type="ECO:0000256" key="4">
    <source>
        <dbReference type="ARBA" id="ARBA00022475"/>
    </source>
</evidence>
<evidence type="ECO:0000256" key="12">
    <source>
        <dbReference type="ARBA" id="ARBA00023012"/>
    </source>
</evidence>
<dbReference type="SMART" id="SM00387">
    <property type="entry name" value="HATPase_c"/>
    <property type="match status" value="1"/>
</dbReference>
<dbReference type="InterPro" id="IPR036890">
    <property type="entry name" value="HATPase_C_sf"/>
</dbReference>
<dbReference type="AlphaFoldDB" id="A0A8J7C5G3"/>
<dbReference type="Pfam" id="PF00512">
    <property type="entry name" value="HisKA"/>
    <property type="match status" value="1"/>
</dbReference>
<keyword evidence="8" id="KW-0547">Nucleotide-binding</keyword>
<dbReference type="GO" id="GO:0005524">
    <property type="term" value="F:ATP binding"/>
    <property type="evidence" value="ECO:0007669"/>
    <property type="project" value="UniProtKB-KW"/>
</dbReference>
<dbReference type="CDD" id="cd00082">
    <property type="entry name" value="HisKA"/>
    <property type="match status" value="1"/>
</dbReference>
<dbReference type="SMART" id="SM00388">
    <property type="entry name" value="HisKA"/>
    <property type="match status" value="1"/>
</dbReference>
<protein>
    <recommendedName>
        <fullName evidence="3">histidine kinase</fullName>
        <ecNumber evidence="3">2.7.13.3</ecNumber>
    </recommendedName>
</protein>
<dbReference type="InterPro" id="IPR029151">
    <property type="entry name" value="Sensor-like_sf"/>
</dbReference>
<dbReference type="InterPro" id="IPR003661">
    <property type="entry name" value="HisK_dim/P_dom"/>
</dbReference>
<dbReference type="Proteomes" id="UP000598633">
    <property type="component" value="Unassembled WGS sequence"/>
</dbReference>
<dbReference type="PROSITE" id="PS50109">
    <property type="entry name" value="HIS_KIN"/>
    <property type="match status" value="1"/>
</dbReference>
<dbReference type="GO" id="GO:0005886">
    <property type="term" value="C:plasma membrane"/>
    <property type="evidence" value="ECO:0007669"/>
    <property type="project" value="UniProtKB-SubCell"/>
</dbReference>
<evidence type="ECO:0000313" key="17">
    <source>
        <dbReference type="EMBL" id="MBD3870786.1"/>
    </source>
</evidence>
<evidence type="ECO:0000259" key="15">
    <source>
        <dbReference type="PROSITE" id="PS50109"/>
    </source>
</evidence>
<keyword evidence="10" id="KW-0067">ATP-binding</keyword>
<name>A0A8J7C5G3_9BACT</name>
<feature type="transmembrane region" description="Helical" evidence="14">
    <location>
        <begin position="12"/>
        <end position="33"/>
    </location>
</feature>
<dbReference type="SUPFAM" id="SSF55874">
    <property type="entry name" value="ATPase domain of HSP90 chaperone/DNA topoisomerase II/histidine kinase"/>
    <property type="match status" value="1"/>
</dbReference>
<dbReference type="InterPro" id="IPR036097">
    <property type="entry name" value="HisK_dim/P_sf"/>
</dbReference>
<dbReference type="PRINTS" id="PR00344">
    <property type="entry name" value="BCTRLSENSOR"/>
</dbReference>
<evidence type="ECO:0000313" key="18">
    <source>
        <dbReference type="Proteomes" id="UP000598633"/>
    </source>
</evidence>
<evidence type="ECO:0000256" key="6">
    <source>
        <dbReference type="ARBA" id="ARBA00022679"/>
    </source>
</evidence>
<gene>
    <name evidence="17" type="ORF">IFJ97_05435</name>
</gene>
<keyword evidence="11 14" id="KW-1133">Transmembrane helix</keyword>
<dbReference type="SUPFAM" id="SSF47384">
    <property type="entry name" value="Homodimeric domain of signal transducing histidine kinase"/>
    <property type="match status" value="1"/>
</dbReference>
<comment type="catalytic activity">
    <reaction evidence="1">
        <text>ATP + protein L-histidine = ADP + protein N-phospho-L-histidine.</text>
        <dbReference type="EC" id="2.7.13.3"/>
    </reaction>
</comment>
<feature type="domain" description="Histidine kinase" evidence="15">
    <location>
        <begin position="273"/>
        <end position="482"/>
    </location>
</feature>
<evidence type="ECO:0000256" key="8">
    <source>
        <dbReference type="ARBA" id="ARBA00022741"/>
    </source>
</evidence>
<dbReference type="InterPro" id="IPR003660">
    <property type="entry name" value="HAMP_dom"/>
</dbReference>
<dbReference type="InterPro" id="IPR003594">
    <property type="entry name" value="HATPase_dom"/>
</dbReference>
<dbReference type="PROSITE" id="PS50885">
    <property type="entry name" value="HAMP"/>
    <property type="match status" value="1"/>
</dbReference>
<dbReference type="PANTHER" id="PTHR43065:SF10">
    <property type="entry name" value="PEROXIDE STRESS-ACTIVATED HISTIDINE KINASE MAK3"/>
    <property type="match status" value="1"/>
</dbReference>
<dbReference type="PANTHER" id="PTHR43065">
    <property type="entry name" value="SENSOR HISTIDINE KINASE"/>
    <property type="match status" value="1"/>
</dbReference>
<dbReference type="Gene3D" id="3.30.565.10">
    <property type="entry name" value="Histidine kinase-like ATPase, C-terminal domain"/>
    <property type="match status" value="1"/>
</dbReference>
<keyword evidence="5" id="KW-0597">Phosphoprotein</keyword>
<keyword evidence="12" id="KW-0902">Two-component regulatory system</keyword>
<evidence type="ECO:0000256" key="10">
    <source>
        <dbReference type="ARBA" id="ARBA00022840"/>
    </source>
</evidence>
<accession>A0A8J7C5G3</accession>